<dbReference type="Gene3D" id="3.10.110.10">
    <property type="entry name" value="Ubiquitin Conjugating Enzyme"/>
    <property type="match status" value="1"/>
</dbReference>
<feature type="domain" description="UBC core" evidence="1">
    <location>
        <begin position="1"/>
        <end position="113"/>
    </location>
</feature>
<accession>A0AAD7UGC5</accession>
<dbReference type="SUPFAM" id="SSF54495">
    <property type="entry name" value="UBC-like"/>
    <property type="match status" value="1"/>
</dbReference>
<dbReference type="PANTHER" id="PTHR24068">
    <property type="entry name" value="UBIQUITIN-CONJUGATING ENZYME E2"/>
    <property type="match status" value="1"/>
</dbReference>
<evidence type="ECO:0000313" key="3">
    <source>
        <dbReference type="Proteomes" id="UP001230188"/>
    </source>
</evidence>
<gene>
    <name evidence="2" type="ORF">CTAYLR_002395</name>
</gene>
<evidence type="ECO:0000259" key="1">
    <source>
        <dbReference type="PROSITE" id="PS50127"/>
    </source>
</evidence>
<sequence>MLTGPDETPYAGGVFTIELKLPAEYPFKAPQVKFLTKIYHPNIKTDTGEICNDVLVARWGPTLNIRYTLETIQQLLMQPNAEHPLEPDIAQEYMERRADFEKKARDMVDKEAK</sequence>
<comment type="caution">
    <text evidence="2">The sequence shown here is derived from an EMBL/GenBank/DDBJ whole genome shotgun (WGS) entry which is preliminary data.</text>
</comment>
<dbReference type="EMBL" id="JAQMWT010000316">
    <property type="protein sequence ID" value="KAJ8605383.1"/>
    <property type="molecule type" value="Genomic_DNA"/>
</dbReference>
<reference evidence="2" key="1">
    <citation type="submission" date="2023-01" db="EMBL/GenBank/DDBJ databases">
        <title>Metagenome sequencing of chrysophaentin producing Chrysophaeum taylorii.</title>
        <authorList>
            <person name="Davison J."/>
            <person name="Bewley C."/>
        </authorList>
    </citation>
    <scope>NUCLEOTIDE SEQUENCE</scope>
    <source>
        <strain evidence="2">NIES-1699</strain>
    </source>
</reference>
<proteinExistence type="predicted"/>
<dbReference type="Proteomes" id="UP001230188">
    <property type="component" value="Unassembled WGS sequence"/>
</dbReference>
<dbReference type="InterPro" id="IPR016135">
    <property type="entry name" value="UBQ-conjugating_enzyme/RWD"/>
</dbReference>
<protein>
    <recommendedName>
        <fullName evidence="1">UBC core domain-containing protein</fullName>
    </recommendedName>
</protein>
<evidence type="ECO:0000313" key="2">
    <source>
        <dbReference type="EMBL" id="KAJ8605383.1"/>
    </source>
</evidence>
<dbReference type="AlphaFoldDB" id="A0AAD7UGC5"/>
<dbReference type="SMART" id="SM00212">
    <property type="entry name" value="UBCc"/>
    <property type="match status" value="1"/>
</dbReference>
<name>A0AAD7UGC5_9STRA</name>
<dbReference type="Pfam" id="PF00179">
    <property type="entry name" value="UQ_con"/>
    <property type="match status" value="1"/>
</dbReference>
<dbReference type="InterPro" id="IPR000608">
    <property type="entry name" value="UBC"/>
</dbReference>
<organism evidence="2 3">
    <name type="scientific">Chrysophaeum taylorii</name>
    <dbReference type="NCBI Taxonomy" id="2483200"/>
    <lineage>
        <taxon>Eukaryota</taxon>
        <taxon>Sar</taxon>
        <taxon>Stramenopiles</taxon>
        <taxon>Ochrophyta</taxon>
        <taxon>Pelagophyceae</taxon>
        <taxon>Pelagomonadales</taxon>
        <taxon>Pelagomonadaceae</taxon>
        <taxon>Chrysophaeum</taxon>
    </lineage>
</organism>
<dbReference type="PROSITE" id="PS50127">
    <property type="entry name" value="UBC_2"/>
    <property type="match status" value="1"/>
</dbReference>
<keyword evidence="3" id="KW-1185">Reference proteome</keyword>